<evidence type="ECO:0000256" key="2">
    <source>
        <dbReference type="ARBA" id="ARBA00023033"/>
    </source>
</evidence>
<feature type="domain" description="FAD-binding" evidence="3">
    <location>
        <begin position="5"/>
        <end position="130"/>
    </location>
</feature>
<dbReference type="RefSeq" id="WP_260219405.1">
    <property type="nucleotide sequence ID" value="NZ_JAJAGO010000009.1"/>
</dbReference>
<dbReference type="InterPro" id="IPR036188">
    <property type="entry name" value="FAD/NAD-bd_sf"/>
</dbReference>
<evidence type="ECO:0000313" key="4">
    <source>
        <dbReference type="EMBL" id="MCT2592065.1"/>
    </source>
</evidence>
<dbReference type="PANTHER" id="PTHR13789:SF309">
    <property type="entry name" value="PUTATIVE (AFU_ORTHOLOGUE AFUA_6G14510)-RELATED"/>
    <property type="match status" value="1"/>
</dbReference>
<reference evidence="4 5" key="1">
    <citation type="submission" date="2021-10" db="EMBL/GenBank/DDBJ databases">
        <title>Streptomyces gossypii sp. nov., isolated from soil collected from cotton field.</title>
        <authorList>
            <person name="Ge X."/>
            <person name="Chen X."/>
            <person name="Liu W."/>
        </authorList>
    </citation>
    <scope>NUCLEOTIDE SEQUENCE [LARGE SCALE GENOMIC DNA]</scope>
    <source>
        <strain evidence="4 5">N2-109</strain>
    </source>
</reference>
<dbReference type="PRINTS" id="PR00420">
    <property type="entry name" value="RNGMNOXGNASE"/>
</dbReference>
<dbReference type="Pfam" id="PF01494">
    <property type="entry name" value="FAD_binding_3"/>
    <property type="match status" value="2"/>
</dbReference>
<keyword evidence="1" id="KW-0560">Oxidoreductase</keyword>
<accession>A0ABT2JVZ3</accession>
<feature type="domain" description="FAD-binding" evidence="3">
    <location>
        <begin position="260"/>
        <end position="325"/>
    </location>
</feature>
<dbReference type="EMBL" id="JAJAGO010000009">
    <property type="protein sequence ID" value="MCT2592065.1"/>
    <property type="molecule type" value="Genomic_DNA"/>
</dbReference>
<gene>
    <name evidence="4" type="ORF">LHJ74_19525</name>
</gene>
<dbReference type="InterPro" id="IPR050493">
    <property type="entry name" value="FAD-dep_Monooxygenase_BioMet"/>
</dbReference>
<dbReference type="GO" id="GO:0004497">
    <property type="term" value="F:monooxygenase activity"/>
    <property type="evidence" value="ECO:0007669"/>
    <property type="project" value="UniProtKB-KW"/>
</dbReference>
<dbReference type="Gene3D" id="3.50.50.60">
    <property type="entry name" value="FAD/NAD(P)-binding domain"/>
    <property type="match status" value="1"/>
</dbReference>
<keyword evidence="5" id="KW-1185">Reference proteome</keyword>
<evidence type="ECO:0000256" key="1">
    <source>
        <dbReference type="ARBA" id="ARBA00023002"/>
    </source>
</evidence>
<protein>
    <submittedName>
        <fullName evidence="4">FAD-dependent monooxygenase</fullName>
    </submittedName>
</protein>
<name>A0ABT2JVZ3_9ACTN</name>
<dbReference type="SUPFAM" id="SSF51905">
    <property type="entry name" value="FAD/NAD(P)-binding domain"/>
    <property type="match status" value="1"/>
</dbReference>
<sequence>MAKSAIIVGGGIGGLAAALHLRARDWDVEVRERAAGLPRTGTALGIWPSALHALDSIGVGATVRTLGRAQTGGGFVRADGSRIADVDVDAMERHHGDPMYLISRAPLLHALAAPLEQDGAIRFGEQVTDVRELTGYDVVIAADGINSQARTTLFGSEYGTRYTGVTSWRGIVDGDTSRVVETWGTAARFGVTPHTAGRTNWFACVRAPEHAPAPGGDLATLRTRFGHWHPGVRRVLDELDNEGGAGVLRHDLHDLARPLPSYVSGHTALIGDAAHAMTPALGRGACEALIDGVTLARALTTHDAVGDALTAYDAQRRRTTQWMARASRLLNQLVHTPGAAPLRNAAMRVALAVSRPPG</sequence>
<evidence type="ECO:0000313" key="5">
    <source>
        <dbReference type="Proteomes" id="UP001156389"/>
    </source>
</evidence>
<dbReference type="PANTHER" id="PTHR13789">
    <property type="entry name" value="MONOOXYGENASE"/>
    <property type="match status" value="1"/>
</dbReference>
<dbReference type="Proteomes" id="UP001156389">
    <property type="component" value="Unassembled WGS sequence"/>
</dbReference>
<evidence type="ECO:0000259" key="3">
    <source>
        <dbReference type="Pfam" id="PF01494"/>
    </source>
</evidence>
<dbReference type="InterPro" id="IPR002938">
    <property type="entry name" value="FAD-bd"/>
</dbReference>
<comment type="caution">
    <text evidence="4">The sequence shown here is derived from an EMBL/GenBank/DDBJ whole genome shotgun (WGS) entry which is preliminary data.</text>
</comment>
<organism evidence="4 5">
    <name type="scientific">Streptomyces gossypii</name>
    <dbReference type="NCBI Taxonomy" id="2883101"/>
    <lineage>
        <taxon>Bacteria</taxon>
        <taxon>Bacillati</taxon>
        <taxon>Actinomycetota</taxon>
        <taxon>Actinomycetes</taxon>
        <taxon>Kitasatosporales</taxon>
        <taxon>Streptomycetaceae</taxon>
        <taxon>Streptomyces</taxon>
    </lineage>
</organism>
<keyword evidence="2 4" id="KW-0503">Monooxygenase</keyword>
<proteinExistence type="predicted"/>